<comment type="caution">
    <text evidence="1">The sequence shown here is derived from an EMBL/GenBank/DDBJ whole genome shotgun (WGS) entry which is preliminary data.</text>
</comment>
<protein>
    <submittedName>
        <fullName evidence="1">Uncharacterized protein</fullName>
    </submittedName>
</protein>
<proteinExistence type="predicted"/>
<evidence type="ECO:0000313" key="2">
    <source>
        <dbReference type="Proteomes" id="UP000499080"/>
    </source>
</evidence>
<gene>
    <name evidence="1" type="ORF">AVEN_257687_1</name>
</gene>
<name>A0A4Y2LED0_ARAVE</name>
<sequence>MPFDNWAILHFYRYDVLRIHAQQAFIQAFKVFSKTEAPITIACLKDSWTGLLGNSKIFMPMEEKAATFQLYATPYFVKDPSLIAEYLQGIARPATDNIFLYKNCIMYLDKNDLPYPGGCYFQPTESQALYRICFLSNEPMHHVLAVASEWKSRRDILTFSFLTKEALTRPKMIPFQPVGQPYLPEERAISTGMIQKRLAVHKPRSIIQDVLNSYYRSYLHAHDGEESPQVLNNLGIIMEWPLRVTFDGTRPNLQDEKAYVALAVNGQRPSRVLFVRYPYEVYTEFHEVPSTYWTPIHFVPTALILPDDMEKVSINSVVLGYVYKKAFFCFSYPVLEGRPTYECSRNVQSLLQVCAPNVLQQLNVRIAESFQLNTQHSLHRVQVTGVPFNAWCVTQEASEFPTQRYLPRFVQEWVDFFETHIGSVKEDNVDISIIQMALTMARHKICFRIKIDPKAKRKQRANRIQLMDKEIELNMGVQEAEFINSHRVAAPDEEQQESGGICGIM</sequence>
<dbReference type="AlphaFoldDB" id="A0A4Y2LED0"/>
<organism evidence="1 2">
    <name type="scientific">Araneus ventricosus</name>
    <name type="common">Orbweaver spider</name>
    <name type="synonym">Epeira ventricosa</name>
    <dbReference type="NCBI Taxonomy" id="182803"/>
    <lineage>
        <taxon>Eukaryota</taxon>
        <taxon>Metazoa</taxon>
        <taxon>Ecdysozoa</taxon>
        <taxon>Arthropoda</taxon>
        <taxon>Chelicerata</taxon>
        <taxon>Arachnida</taxon>
        <taxon>Araneae</taxon>
        <taxon>Araneomorphae</taxon>
        <taxon>Entelegynae</taxon>
        <taxon>Araneoidea</taxon>
        <taxon>Araneidae</taxon>
        <taxon>Araneus</taxon>
    </lineage>
</organism>
<dbReference type="EMBL" id="BGPR01005754">
    <property type="protein sequence ID" value="GBN13105.1"/>
    <property type="molecule type" value="Genomic_DNA"/>
</dbReference>
<evidence type="ECO:0000313" key="1">
    <source>
        <dbReference type="EMBL" id="GBN13105.1"/>
    </source>
</evidence>
<dbReference type="Proteomes" id="UP000499080">
    <property type="component" value="Unassembled WGS sequence"/>
</dbReference>
<keyword evidence="2" id="KW-1185">Reference proteome</keyword>
<reference evidence="1 2" key="1">
    <citation type="journal article" date="2019" name="Sci. Rep.">
        <title>Orb-weaving spider Araneus ventricosus genome elucidates the spidroin gene catalogue.</title>
        <authorList>
            <person name="Kono N."/>
            <person name="Nakamura H."/>
            <person name="Ohtoshi R."/>
            <person name="Moran D.A.P."/>
            <person name="Shinohara A."/>
            <person name="Yoshida Y."/>
            <person name="Fujiwara M."/>
            <person name="Mori M."/>
            <person name="Tomita M."/>
            <person name="Arakawa K."/>
        </authorList>
    </citation>
    <scope>NUCLEOTIDE SEQUENCE [LARGE SCALE GENOMIC DNA]</scope>
</reference>
<dbReference type="OrthoDB" id="6428879at2759"/>
<accession>A0A4Y2LED0</accession>